<keyword evidence="3" id="KW-1185">Reference proteome</keyword>
<dbReference type="Gramene" id="KGN58027">
    <property type="protein sequence ID" value="KGN58027"/>
    <property type="gene ID" value="Csa_3G444550"/>
</dbReference>
<evidence type="ECO:0000256" key="1">
    <source>
        <dbReference type="SAM" id="MobiDB-lite"/>
    </source>
</evidence>
<evidence type="ECO:0000313" key="3">
    <source>
        <dbReference type="Proteomes" id="UP000029981"/>
    </source>
</evidence>
<reference evidence="2 3" key="4">
    <citation type="journal article" date="2011" name="BMC Genomics">
        <title>RNA-Seq improves annotation of protein-coding genes in the cucumber genome.</title>
        <authorList>
            <person name="Li Z."/>
            <person name="Zhang Z."/>
            <person name="Yan P."/>
            <person name="Huang S."/>
            <person name="Fei Z."/>
            <person name="Lin K."/>
        </authorList>
    </citation>
    <scope>NUCLEOTIDE SEQUENCE [LARGE SCALE GENOMIC DNA]</scope>
    <source>
        <strain evidence="3">cv. 9930</strain>
    </source>
</reference>
<dbReference type="AlphaFoldDB" id="A0A0A0LBM3"/>
<gene>
    <name evidence="2" type="ORF">Csa_3G444550</name>
</gene>
<dbReference type="EMBL" id="CM002924">
    <property type="protein sequence ID" value="KGN58027.1"/>
    <property type="molecule type" value="Genomic_DNA"/>
</dbReference>
<evidence type="ECO:0000313" key="2">
    <source>
        <dbReference type="EMBL" id="KGN58027.1"/>
    </source>
</evidence>
<feature type="region of interest" description="Disordered" evidence="1">
    <location>
        <begin position="27"/>
        <end position="56"/>
    </location>
</feature>
<protein>
    <submittedName>
        <fullName evidence="2">Uncharacterized protein</fullName>
    </submittedName>
</protein>
<organism evidence="2 3">
    <name type="scientific">Cucumis sativus</name>
    <name type="common">Cucumber</name>
    <dbReference type="NCBI Taxonomy" id="3659"/>
    <lineage>
        <taxon>Eukaryota</taxon>
        <taxon>Viridiplantae</taxon>
        <taxon>Streptophyta</taxon>
        <taxon>Embryophyta</taxon>
        <taxon>Tracheophyta</taxon>
        <taxon>Spermatophyta</taxon>
        <taxon>Magnoliopsida</taxon>
        <taxon>eudicotyledons</taxon>
        <taxon>Gunneridae</taxon>
        <taxon>Pentapetalae</taxon>
        <taxon>rosids</taxon>
        <taxon>fabids</taxon>
        <taxon>Cucurbitales</taxon>
        <taxon>Cucurbitaceae</taxon>
        <taxon>Benincaseae</taxon>
        <taxon>Cucumis</taxon>
    </lineage>
</organism>
<reference evidence="2 3" key="3">
    <citation type="journal article" date="2010" name="BMC Genomics">
        <title>Transcriptome sequencing and comparative analysis of cucumber flowers with different sex types.</title>
        <authorList>
            <person name="Guo S."/>
            <person name="Zheng Y."/>
            <person name="Joung J.G."/>
            <person name="Liu S."/>
            <person name="Zhang Z."/>
            <person name="Crasta O.R."/>
            <person name="Sobral B.W."/>
            <person name="Xu Y."/>
            <person name="Huang S."/>
            <person name="Fei Z."/>
        </authorList>
    </citation>
    <scope>NUCLEOTIDE SEQUENCE [LARGE SCALE GENOMIC DNA]</scope>
    <source>
        <strain evidence="3">cv. 9930</strain>
    </source>
</reference>
<sequence>MVTVNAKKTGNVNVIGDEEFEAEEVGGCRSSLPDGLSPPPNIHLGYHVDDDPTLWS</sequence>
<dbReference type="Proteomes" id="UP000029981">
    <property type="component" value="Chromosome 3"/>
</dbReference>
<accession>A0A0A0LBM3</accession>
<reference evidence="2 3" key="2">
    <citation type="journal article" date="2009" name="PLoS ONE">
        <title>An integrated genetic and cytogenetic map of the cucumber genome.</title>
        <authorList>
            <person name="Ren Y."/>
            <person name="Zhang Z."/>
            <person name="Liu J."/>
            <person name="Staub J.E."/>
            <person name="Han Y."/>
            <person name="Cheng Z."/>
            <person name="Li X."/>
            <person name="Lu J."/>
            <person name="Miao H."/>
            <person name="Kang H."/>
            <person name="Xie B."/>
            <person name="Gu X."/>
            <person name="Wang X."/>
            <person name="Du Y."/>
            <person name="Jin W."/>
            <person name="Huang S."/>
        </authorList>
    </citation>
    <scope>NUCLEOTIDE SEQUENCE [LARGE SCALE GENOMIC DNA]</scope>
    <source>
        <strain evidence="3">cv. 9930</strain>
    </source>
</reference>
<name>A0A0A0LBM3_CUCSA</name>
<reference evidence="2 3" key="1">
    <citation type="journal article" date="2009" name="Nat. Genet.">
        <title>The genome of the cucumber, Cucumis sativus L.</title>
        <authorList>
            <person name="Huang S."/>
            <person name="Li R."/>
            <person name="Zhang Z."/>
            <person name="Li L."/>
            <person name="Gu X."/>
            <person name="Fan W."/>
            <person name="Lucas W.J."/>
            <person name="Wang X."/>
            <person name="Xie B."/>
            <person name="Ni P."/>
            <person name="Ren Y."/>
            <person name="Zhu H."/>
            <person name="Li J."/>
            <person name="Lin K."/>
            <person name="Jin W."/>
            <person name="Fei Z."/>
            <person name="Li G."/>
            <person name="Staub J."/>
            <person name="Kilian A."/>
            <person name="van der Vossen E.A."/>
            <person name="Wu Y."/>
            <person name="Guo J."/>
            <person name="He J."/>
            <person name="Jia Z."/>
            <person name="Ren Y."/>
            <person name="Tian G."/>
            <person name="Lu Y."/>
            <person name="Ruan J."/>
            <person name="Qian W."/>
            <person name="Wang M."/>
            <person name="Huang Q."/>
            <person name="Li B."/>
            <person name="Xuan Z."/>
            <person name="Cao J."/>
            <person name="Asan"/>
            <person name="Wu Z."/>
            <person name="Zhang J."/>
            <person name="Cai Q."/>
            <person name="Bai Y."/>
            <person name="Zhao B."/>
            <person name="Han Y."/>
            <person name="Li Y."/>
            <person name="Li X."/>
            <person name="Wang S."/>
            <person name="Shi Q."/>
            <person name="Liu S."/>
            <person name="Cho W.K."/>
            <person name="Kim J.Y."/>
            <person name="Xu Y."/>
            <person name="Heller-Uszynska K."/>
            <person name="Miao H."/>
            <person name="Cheng Z."/>
            <person name="Zhang S."/>
            <person name="Wu J."/>
            <person name="Yang Y."/>
            <person name="Kang H."/>
            <person name="Li M."/>
            <person name="Liang H."/>
            <person name="Ren X."/>
            <person name="Shi Z."/>
            <person name="Wen M."/>
            <person name="Jian M."/>
            <person name="Yang H."/>
            <person name="Zhang G."/>
            <person name="Yang Z."/>
            <person name="Chen R."/>
            <person name="Liu S."/>
            <person name="Li J."/>
            <person name="Ma L."/>
            <person name="Liu H."/>
            <person name="Zhou Y."/>
            <person name="Zhao J."/>
            <person name="Fang X."/>
            <person name="Li G."/>
            <person name="Fang L."/>
            <person name="Li Y."/>
            <person name="Liu D."/>
            <person name="Zheng H."/>
            <person name="Zhang Y."/>
            <person name="Qin N."/>
            <person name="Li Z."/>
            <person name="Yang G."/>
            <person name="Yang S."/>
            <person name="Bolund L."/>
            <person name="Kristiansen K."/>
            <person name="Zheng H."/>
            <person name="Li S."/>
            <person name="Zhang X."/>
            <person name="Yang H."/>
            <person name="Wang J."/>
            <person name="Sun R."/>
            <person name="Zhang B."/>
            <person name="Jiang S."/>
            <person name="Wang J."/>
            <person name="Du Y."/>
            <person name="Li S."/>
        </authorList>
    </citation>
    <scope>NUCLEOTIDE SEQUENCE [LARGE SCALE GENOMIC DNA]</scope>
    <source>
        <strain evidence="3">cv. 9930</strain>
    </source>
</reference>
<proteinExistence type="predicted"/>